<evidence type="ECO:0000313" key="1">
    <source>
        <dbReference type="EMBL" id="CAL1381457.1"/>
    </source>
</evidence>
<reference evidence="1 2" key="1">
    <citation type="submission" date="2024-04" db="EMBL/GenBank/DDBJ databases">
        <authorList>
            <person name="Fracassetti M."/>
        </authorList>
    </citation>
    <scope>NUCLEOTIDE SEQUENCE [LARGE SCALE GENOMIC DNA]</scope>
</reference>
<proteinExistence type="predicted"/>
<dbReference type="PANTHER" id="PTHR34459">
    <property type="entry name" value="OS01G0264500 PROTEIN"/>
    <property type="match status" value="1"/>
</dbReference>
<dbReference type="EMBL" id="OZ034817">
    <property type="protein sequence ID" value="CAL1381457.1"/>
    <property type="molecule type" value="Genomic_DNA"/>
</dbReference>
<sequence>MAIREVYEEKLRYGNLHHDPTINPSLGTPRCPRCLSLLDADSDKGEWTITSVLHDATAVAGSGIGAMLSAMHGLNTETPFIQNRLKGLKWRPLVVGPPKVE</sequence>
<dbReference type="Proteomes" id="UP001497516">
    <property type="component" value="Chromosome 4"/>
</dbReference>
<protein>
    <submittedName>
        <fullName evidence="1">Uncharacterized protein</fullName>
    </submittedName>
</protein>
<keyword evidence="2" id="KW-1185">Reference proteome</keyword>
<organism evidence="1 2">
    <name type="scientific">Linum trigynum</name>
    <dbReference type="NCBI Taxonomy" id="586398"/>
    <lineage>
        <taxon>Eukaryota</taxon>
        <taxon>Viridiplantae</taxon>
        <taxon>Streptophyta</taxon>
        <taxon>Embryophyta</taxon>
        <taxon>Tracheophyta</taxon>
        <taxon>Spermatophyta</taxon>
        <taxon>Magnoliopsida</taxon>
        <taxon>eudicotyledons</taxon>
        <taxon>Gunneridae</taxon>
        <taxon>Pentapetalae</taxon>
        <taxon>rosids</taxon>
        <taxon>fabids</taxon>
        <taxon>Malpighiales</taxon>
        <taxon>Linaceae</taxon>
        <taxon>Linum</taxon>
    </lineage>
</organism>
<name>A0AAV2E6Y3_9ROSI</name>
<dbReference type="AlphaFoldDB" id="A0AAV2E6Y3"/>
<gene>
    <name evidence="1" type="ORF">LTRI10_LOCUS22835</name>
</gene>
<accession>A0AAV2E6Y3</accession>
<evidence type="ECO:0000313" key="2">
    <source>
        <dbReference type="Proteomes" id="UP001497516"/>
    </source>
</evidence>
<dbReference type="PANTHER" id="PTHR34459:SF2">
    <property type="entry name" value="TRANSMEMBRANE PROTEIN"/>
    <property type="match status" value="1"/>
</dbReference>